<keyword evidence="5" id="KW-0732">Signal</keyword>
<name>A0A5N5QKL2_9AGAM</name>
<dbReference type="Pfam" id="PF07731">
    <property type="entry name" value="Cu-oxidase_2"/>
    <property type="match status" value="1"/>
</dbReference>
<dbReference type="CDD" id="cd13857">
    <property type="entry name" value="CuRO_1_Diphenol_Ox"/>
    <property type="match status" value="1"/>
</dbReference>
<comment type="caution">
    <text evidence="9">The sequence shown here is derived from an EMBL/GenBank/DDBJ whole genome shotgun (WGS) entry which is preliminary data.</text>
</comment>
<dbReference type="InterPro" id="IPR008972">
    <property type="entry name" value="Cupredoxin"/>
</dbReference>
<evidence type="ECO:0000256" key="2">
    <source>
        <dbReference type="ARBA" id="ARBA00023008"/>
    </source>
</evidence>
<feature type="domain" description="Plastocyanin-like" evidence="7">
    <location>
        <begin position="462"/>
        <end position="571"/>
    </location>
</feature>
<keyword evidence="4" id="KW-0325">Glycoprotein</keyword>
<gene>
    <name evidence="9" type="ORF">CTheo_4269</name>
</gene>
<feature type="domain" description="Plastocyanin-like" evidence="8">
    <location>
        <begin position="72"/>
        <end position="184"/>
    </location>
</feature>
<dbReference type="InterPro" id="IPR001117">
    <property type="entry name" value="Cu-oxidase_2nd"/>
</dbReference>
<sequence>MMILRPAALCVFTLLTTLASALNNGSSTTVPSRLPSPNDPNLVRPRLEQLTLSPDFEITDKPTTRNYNFTISMQTGAPDGFFRQMLVVNGQYPGPTIEANEGDTIVVHVKNKLQVGTSVHWHGMNQNGTAWMDGPAGITQCPIPAGGSFTYIFRIERQFGTYWWHAHAGGQVADGVQGALIVHSVRDPLKRGVHYDYDQVLMMGDWYHNTSTEIMDALDTPQGYQGFQAAPPPISAMFNGFGTWNCTRFGTPGTCFNQRPYELQVFPNKRYRLRYINSASHGMIYNSVDNHTLDVIEADDIGVSNPAINDLHRVQLHNGQRYSAVLTTDQGKPGDAFWMRARLHDSCFRYTTPETNNVTLAIIRYVDEQPNTQPTTNLPTTQDWTDTLGSDCRDLNTSALTPILRDDPPVQISQQGMFSNQFNIVNTTAGSVTRFFVNNVTWNHLWYRPVLYDVISGRGVNNSNIADISFDQPEGADIIVNNLDPIEHPYHLHGMVFWIVGEGPGALTLDAYRNTTFNTNNPIRRDTHTVPGNSWSVLRIRADNPGVWLMHCHIDFHLGHGFAAAVVVQPNVVRTFQVPKKSSDLCKRIPPGLNADSTLLGPRSIGSS</sequence>
<feature type="chain" id="PRO_5024383185" description="Multi-copper oxidase laccase-like protein" evidence="5">
    <location>
        <begin position="22"/>
        <end position="608"/>
    </location>
</feature>
<evidence type="ECO:0000259" key="6">
    <source>
        <dbReference type="Pfam" id="PF00394"/>
    </source>
</evidence>
<accession>A0A5N5QKL2</accession>
<evidence type="ECO:0008006" key="11">
    <source>
        <dbReference type="Google" id="ProtNLM"/>
    </source>
</evidence>
<evidence type="ECO:0000256" key="1">
    <source>
        <dbReference type="ARBA" id="ARBA00010609"/>
    </source>
</evidence>
<dbReference type="PANTHER" id="PTHR11709:SF414">
    <property type="entry name" value="ADR239WP"/>
    <property type="match status" value="1"/>
</dbReference>
<evidence type="ECO:0000256" key="5">
    <source>
        <dbReference type="SAM" id="SignalP"/>
    </source>
</evidence>
<dbReference type="Pfam" id="PF07732">
    <property type="entry name" value="Cu-oxidase_3"/>
    <property type="match status" value="1"/>
</dbReference>
<evidence type="ECO:0000259" key="8">
    <source>
        <dbReference type="Pfam" id="PF07732"/>
    </source>
</evidence>
<dbReference type="CDD" id="cd13904">
    <property type="entry name" value="CuRO_3_Diphenol_Ox"/>
    <property type="match status" value="1"/>
</dbReference>
<dbReference type="InterPro" id="IPR011707">
    <property type="entry name" value="Cu-oxidase-like_N"/>
</dbReference>
<dbReference type="SUPFAM" id="SSF49503">
    <property type="entry name" value="Cupredoxins"/>
    <property type="match status" value="3"/>
</dbReference>
<dbReference type="EMBL" id="SSOP01000070">
    <property type="protein sequence ID" value="KAB5592282.1"/>
    <property type="molecule type" value="Genomic_DNA"/>
</dbReference>
<dbReference type="GO" id="GO:0016491">
    <property type="term" value="F:oxidoreductase activity"/>
    <property type="evidence" value="ECO:0007669"/>
    <property type="project" value="InterPro"/>
</dbReference>
<dbReference type="Proteomes" id="UP000383932">
    <property type="component" value="Unassembled WGS sequence"/>
</dbReference>
<dbReference type="AlphaFoldDB" id="A0A5N5QKL2"/>
<proteinExistence type="inferred from homology"/>
<dbReference type="Pfam" id="PF00394">
    <property type="entry name" value="Cu-oxidase"/>
    <property type="match status" value="1"/>
</dbReference>
<keyword evidence="10" id="KW-1185">Reference proteome</keyword>
<keyword evidence="2" id="KW-0186">Copper</keyword>
<dbReference type="InterPro" id="IPR011706">
    <property type="entry name" value="Cu-oxidase_C"/>
</dbReference>
<evidence type="ECO:0000313" key="9">
    <source>
        <dbReference type="EMBL" id="KAB5592282.1"/>
    </source>
</evidence>
<feature type="signal peptide" evidence="5">
    <location>
        <begin position="1"/>
        <end position="21"/>
    </location>
</feature>
<evidence type="ECO:0000313" key="10">
    <source>
        <dbReference type="Proteomes" id="UP000383932"/>
    </source>
</evidence>
<comment type="similarity">
    <text evidence="1">Belongs to the multicopper oxidase family.</text>
</comment>
<evidence type="ECO:0000259" key="7">
    <source>
        <dbReference type="Pfam" id="PF07731"/>
    </source>
</evidence>
<dbReference type="Gene3D" id="2.60.40.420">
    <property type="entry name" value="Cupredoxins - blue copper proteins"/>
    <property type="match status" value="3"/>
</dbReference>
<feature type="domain" description="Plastocyanin-like" evidence="6">
    <location>
        <begin position="199"/>
        <end position="366"/>
    </location>
</feature>
<evidence type="ECO:0000256" key="3">
    <source>
        <dbReference type="ARBA" id="ARBA00023157"/>
    </source>
</evidence>
<protein>
    <recommendedName>
        <fullName evidence="11">Multi-copper oxidase laccase-like protein</fullName>
    </recommendedName>
</protein>
<dbReference type="OrthoDB" id="2121828at2759"/>
<dbReference type="PANTHER" id="PTHR11709">
    <property type="entry name" value="MULTI-COPPER OXIDASE"/>
    <property type="match status" value="1"/>
</dbReference>
<keyword evidence="3" id="KW-1015">Disulfide bond</keyword>
<dbReference type="GO" id="GO:0005507">
    <property type="term" value="F:copper ion binding"/>
    <property type="evidence" value="ECO:0007669"/>
    <property type="project" value="InterPro"/>
</dbReference>
<evidence type="ECO:0000256" key="4">
    <source>
        <dbReference type="ARBA" id="ARBA00023180"/>
    </source>
</evidence>
<organism evidence="9 10">
    <name type="scientific">Ceratobasidium theobromae</name>
    <dbReference type="NCBI Taxonomy" id="1582974"/>
    <lineage>
        <taxon>Eukaryota</taxon>
        <taxon>Fungi</taxon>
        <taxon>Dikarya</taxon>
        <taxon>Basidiomycota</taxon>
        <taxon>Agaricomycotina</taxon>
        <taxon>Agaricomycetes</taxon>
        <taxon>Cantharellales</taxon>
        <taxon>Ceratobasidiaceae</taxon>
        <taxon>Ceratobasidium</taxon>
    </lineage>
</organism>
<reference evidence="9 10" key="1">
    <citation type="journal article" date="2019" name="Fungal Biol. Biotechnol.">
        <title>Draft genome sequence of fastidious pathogen Ceratobasidium theobromae, which causes vascular-streak dieback in Theobroma cacao.</title>
        <authorList>
            <person name="Ali S.S."/>
            <person name="Asman A."/>
            <person name="Shao J."/>
            <person name="Firmansyah A.P."/>
            <person name="Susilo A.W."/>
            <person name="Rosmana A."/>
            <person name="McMahon P."/>
            <person name="Junaid M."/>
            <person name="Guest D."/>
            <person name="Kheng T.Y."/>
            <person name="Meinhardt L.W."/>
            <person name="Bailey B.A."/>
        </authorList>
    </citation>
    <scope>NUCLEOTIDE SEQUENCE [LARGE SCALE GENOMIC DNA]</scope>
    <source>
        <strain evidence="9 10">CT2</strain>
    </source>
</reference>
<dbReference type="InterPro" id="IPR045087">
    <property type="entry name" value="Cu-oxidase_fam"/>
</dbReference>